<proteinExistence type="predicted"/>
<name>A0A4Y9SE53_9BURK</name>
<gene>
    <name evidence="1" type="ORF">E4L96_09175</name>
</gene>
<dbReference type="AlphaFoldDB" id="A0A4Y9SE53"/>
<protein>
    <submittedName>
        <fullName evidence="1">Uncharacterized protein</fullName>
    </submittedName>
</protein>
<organism evidence="1 2">
    <name type="scientific">Zemynaea arenosa</name>
    <dbReference type="NCBI Taxonomy" id="2561931"/>
    <lineage>
        <taxon>Bacteria</taxon>
        <taxon>Pseudomonadati</taxon>
        <taxon>Pseudomonadota</taxon>
        <taxon>Betaproteobacteria</taxon>
        <taxon>Burkholderiales</taxon>
        <taxon>Oxalobacteraceae</taxon>
        <taxon>Telluria group</taxon>
        <taxon>Zemynaea</taxon>
    </lineage>
</organism>
<dbReference type="Proteomes" id="UP000298438">
    <property type="component" value="Unassembled WGS sequence"/>
</dbReference>
<accession>A0A4Y9SE53</accession>
<dbReference type="EMBL" id="SPVF01000122">
    <property type="protein sequence ID" value="TFW21249.1"/>
    <property type="molecule type" value="Genomic_DNA"/>
</dbReference>
<evidence type="ECO:0000313" key="1">
    <source>
        <dbReference type="EMBL" id="TFW21249.1"/>
    </source>
</evidence>
<comment type="caution">
    <text evidence="1">The sequence shown here is derived from an EMBL/GenBank/DDBJ whole genome shotgun (WGS) entry which is preliminary data.</text>
</comment>
<reference evidence="1 2" key="1">
    <citation type="submission" date="2019-03" db="EMBL/GenBank/DDBJ databases">
        <title>Draft Genome Sequence of Massilia arenosa sp. nov., a Novel Massilia Species Isolated from a Sandy-loam Maize Soil.</title>
        <authorList>
            <person name="Raths R."/>
            <person name="Peta V."/>
            <person name="Bucking H."/>
        </authorList>
    </citation>
    <scope>NUCLEOTIDE SEQUENCE [LARGE SCALE GENOMIC DNA]</scope>
    <source>
        <strain evidence="1 2">MC02</strain>
    </source>
</reference>
<evidence type="ECO:0000313" key="2">
    <source>
        <dbReference type="Proteomes" id="UP000298438"/>
    </source>
</evidence>
<sequence length="100" mass="11392">MARDMSVYREVAVQSLRDPRSGLLVLRPMSGQGFPPTMKVSCGRQLVLDYPEGTCFLVQAKMTDRLGGEPYLYVWHGDPVTVLTKTQAEAFLQQYRRLRL</sequence>
<dbReference type="OrthoDB" id="1260906at2"/>
<keyword evidence="2" id="KW-1185">Reference proteome</keyword>